<evidence type="ECO:0000256" key="6">
    <source>
        <dbReference type="ARBA" id="ARBA00022927"/>
    </source>
</evidence>
<accession>A0A0J8IU43</accession>
<evidence type="ECO:0000256" key="7">
    <source>
        <dbReference type="ARBA" id="ARBA00022967"/>
    </source>
</evidence>
<evidence type="ECO:0000259" key="11">
    <source>
        <dbReference type="SMART" id="SM00382"/>
    </source>
</evidence>
<evidence type="ECO:0000256" key="5">
    <source>
        <dbReference type="ARBA" id="ARBA00022840"/>
    </source>
</evidence>
<dbReference type="EC" id="7.4.2.8" evidence="9"/>
<dbReference type="InterPro" id="IPR040627">
    <property type="entry name" value="T3SS_ATPase_C"/>
</dbReference>
<comment type="subcellular location">
    <subcellularLocation>
        <location evidence="1">Cytoplasm</location>
    </subcellularLocation>
</comment>
<dbReference type="PANTHER" id="PTHR15184:SF9">
    <property type="entry name" value="SPI-1 TYPE 3 SECRETION SYSTEM ATPASE"/>
    <property type="match status" value="1"/>
</dbReference>
<dbReference type="PATRIC" id="fig|1674920.3.peg.5242"/>
<dbReference type="Pfam" id="PF02874">
    <property type="entry name" value="ATP-synt_ab_N"/>
    <property type="match status" value="1"/>
</dbReference>
<evidence type="ECO:0000256" key="10">
    <source>
        <dbReference type="ARBA" id="ARBA00034006"/>
    </source>
</evidence>
<dbReference type="RefSeq" id="WP_048724328.1">
    <property type="nucleotide sequence ID" value="NZ_LFMW01000007.1"/>
</dbReference>
<comment type="caution">
    <text evidence="12">The sequence shown here is derived from an EMBL/GenBank/DDBJ whole genome shotgun (WGS) entry which is preliminary data.</text>
</comment>
<keyword evidence="2" id="KW-0813">Transport</keyword>
<dbReference type="Pfam" id="PF18269">
    <property type="entry name" value="T3SS_ATPase_C"/>
    <property type="match status" value="1"/>
</dbReference>
<dbReference type="STRING" id="1674920.ACR52_12040"/>
<keyword evidence="5" id="KW-0067">ATP-binding</keyword>
<keyword evidence="13" id="KW-1185">Reference proteome</keyword>
<keyword evidence="3" id="KW-0963">Cytoplasm</keyword>
<comment type="catalytic activity">
    <reaction evidence="10">
        <text>ATP + H2O + cellular proteinSide 1 = ADP + phosphate + cellular proteinSide 2.</text>
        <dbReference type="EC" id="7.4.2.8"/>
    </reaction>
</comment>
<evidence type="ECO:0000256" key="1">
    <source>
        <dbReference type="ARBA" id="ARBA00004496"/>
    </source>
</evidence>
<dbReference type="GO" id="GO:0008564">
    <property type="term" value="F:protein-exporting ATPase activity"/>
    <property type="evidence" value="ECO:0007669"/>
    <property type="project" value="UniProtKB-EC"/>
</dbReference>
<comment type="similarity">
    <text evidence="8">Belongs to the ATPase alpha/beta chains family. T3SS ATPase subfamily.</text>
</comment>
<name>A0A0J8IU43_9PSED</name>
<reference evidence="12 13" key="1">
    <citation type="submission" date="2015-06" db="EMBL/GenBank/DDBJ databases">
        <title>Draft genome sequence of an Antarctic Pseudomonas sp. strain KG01 with full potential for biotechnological applications.</title>
        <authorList>
            <person name="Pavlov M.S."/>
            <person name="Lira F."/>
            <person name="Martinez J.L."/>
            <person name="Marshall S.H."/>
        </authorList>
    </citation>
    <scope>NUCLEOTIDE SEQUENCE [LARGE SCALE GENOMIC DNA]</scope>
    <source>
        <strain evidence="12 13">KG01</strain>
    </source>
</reference>
<dbReference type="InterPro" id="IPR004100">
    <property type="entry name" value="ATPase_F1/V1/A1_a/bsu_N"/>
</dbReference>
<dbReference type="NCBIfam" id="TIGR01026">
    <property type="entry name" value="fliI_yscN"/>
    <property type="match status" value="1"/>
</dbReference>
<dbReference type="Proteomes" id="UP000037551">
    <property type="component" value="Unassembled WGS sequence"/>
</dbReference>
<evidence type="ECO:0000256" key="2">
    <source>
        <dbReference type="ARBA" id="ARBA00022448"/>
    </source>
</evidence>
<evidence type="ECO:0000256" key="4">
    <source>
        <dbReference type="ARBA" id="ARBA00022741"/>
    </source>
</evidence>
<dbReference type="InterPro" id="IPR027417">
    <property type="entry name" value="P-loop_NTPase"/>
</dbReference>
<dbReference type="OrthoDB" id="9148544at2"/>
<dbReference type="CDD" id="cd01136">
    <property type="entry name" value="ATPase_flagellum-secretory_path_III"/>
    <property type="match status" value="1"/>
</dbReference>
<dbReference type="InterPro" id="IPR000194">
    <property type="entry name" value="ATPase_F1/V1/A1_a/bsu_nucl-bd"/>
</dbReference>
<dbReference type="SUPFAM" id="SSF52540">
    <property type="entry name" value="P-loop containing nucleoside triphosphate hydrolases"/>
    <property type="match status" value="1"/>
</dbReference>
<dbReference type="InterPro" id="IPR003593">
    <property type="entry name" value="AAA+_ATPase"/>
</dbReference>
<dbReference type="FunFam" id="3.40.50.12240:FF:000002">
    <property type="entry name" value="Flagellum-specific ATP synthase FliI"/>
    <property type="match status" value="1"/>
</dbReference>
<evidence type="ECO:0000256" key="8">
    <source>
        <dbReference type="ARBA" id="ARBA00024342"/>
    </source>
</evidence>
<dbReference type="Pfam" id="PF00006">
    <property type="entry name" value="ATP-synt_ab"/>
    <property type="match status" value="1"/>
</dbReference>
<dbReference type="AlphaFoldDB" id="A0A0J8IU43"/>
<dbReference type="EMBL" id="LFMW01000007">
    <property type="protein sequence ID" value="KMT55291.1"/>
    <property type="molecule type" value="Genomic_DNA"/>
</dbReference>
<keyword evidence="6" id="KW-0653">Protein transport</keyword>
<dbReference type="GO" id="GO:0030257">
    <property type="term" value="C:type III protein secretion system complex"/>
    <property type="evidence" value="ECO:0007669"/>
    <property type="project" value="InterPro"/>
</dbReference>
<gene>
    <name evidence="12" type="primary">fliI</name>
    <name evidence="12" type="ORF">ACR52_12040</name>
</gene>
<dbReference type="InterPro" id="IPR005714">
    <property type="entry name" value="ATPase_T3SS_FliI/YscN"/>
</dbReference>
<proteinExistence type="inferred from homology"/>
<dbReference type="GO" id="GO:0016887">
    <property type="term" value="F:ATP hydrolysis activity"/>
    <property type="evidence" value="ECO:0007669"/>
    <property type="project" value="InterPro"/>
</dbReference>
<protein>
    <recommendedName>
        <fullName evidence="9">protein-secreting ATPase</fullName>
        <ecNumber evidence="9">7.4.2.8</ecNumber>
    </recommendedName>
</protein>
<keyword evidence="4" id="KW-0547">Nucleotide-binding</keyword>
<sequence length="453" mass="48940">MTVDLKARLDAWQVRQVNHLASFAPVAVRGRIQRVNGMLLQCRLPQARIGDLCKVDKAGGESMLAEIIGFDHQDAVLSALGNLEGVQVGASVERLGVPHRVRVGNELLGQVLDGFGRPITGEGPGAFVDDADTEDATPVLCEAPLPTDRPRIHQALATGVRSIDGLLTLGEGQRVGLFAGAGCGKTTLLAEIARNVECDVIVFGLIGERGRELREFLDHELDDELRAKAVLVCATSDRSSMERARAAFTATALAEGFRRKGQRVLLLIDSLTRFARAQREIGLAAGEPLGRGGLPPSVYSLLPRLVERAGLTRDGVITAIYTVLIEQDSMSDPVADEVRSLLDGHIVLSRKLAERGHYPAVDVLASLSRILSNVAEPSHIQSGTALRRLLSAYQQIELMLKLGEYQAGNDALTDMAVDTRQAVDGFLRQDLREPSPLASTLQQLTELTTYVPF</sequence>
<evidence type="ECO:0000256" key="3">
    <source>
        <dbReference type="ARBA" id="ARBA00022490"/>
    </source>
</evidence>
<dbReference type="PROSITE" id="PS00152">
    <property type="entry name" value="ATPASE_ALPHA_BETA"/>
    <property type="match status" value="1"/>
</dbReference>
<dbReference type="GO" id="GO:0005524">
    <property type="term" value="F:ATP binding"/>
    <property type="evidence" value="ECO:0007669"/>
    <property type="project" value="UniProtKB-KW"/>
</dbReference>
<dbReference type="GO" id="GO:0046933">
    <property type="term" value="F:proton-transporting ATP synthase activity, rotational mechanism"/>
    <property type="evidence" value="ECO:0007669"/>
    <property type="project" value="TreeGrafter"/>
</dbReference>
<dbReference type="Gene3D" id="3.40.50.12240">
    <property type="match status" value="1"/>
</dbReference>
<organism evidence="12 13">
    <name type="scientific">Pseudomonas fildesensis</name>
    <dbReference type="NCBI Taxonomy" id="1674920"/>
    <lineage>
        <taxon>Bacteria</taxon>
        <taxon>Pseudomonadati</taxon>
        <taxon>Pseudomonadota</taxon>
        <taxon>Gammaproteobacteria</taxon>
        <taxon>Pseudomonadales</taxon>
        <taxon>Pseudomonadaceae</taxon>
        <taxon>Pseudomonas</taxon>
    </lineage>
</organism>
<dbReference type="InterPro" id="IPR050053">
    <property type="entry name" value="ATPase_alpha/beta_chains"/>
</dbReference>
<feature type="domain" description="AAA+ ATPase" evidence="11">
    <location>
        <begin position="171"/>
        <end position="352"/>
    </location>
</feature>
<dbReference type="GO" id="GO:0005737">
    <property type="term" value="C:cytoplasm"/>
    <property type="evidence" value="ECO:0007669"/>
    <property type="project" value="UniProtKB-SubCell"/>
</dbReference>
<dbReference type="CDD" id="cd18117">
    <property type="entry name" value="ATP-synt_flagellum-secretory_path_III_N"/>
    <property type="match status" value="1"/>
</dbReference>
<dbReference type="GO" id="GO:0030254">
    <property type="term" value="P:protein secretion by the type III secretion system"/>
    <property type="evidence" value="ECO:0007669"/>
    <property type="project" value="InterPro"/>
</dbReference>
<dbReference type="InterPro" id="IPR020003">
    <property type="entry name" value="ATPase_a/bsu_AS"/>
</dbReference>
<evidence type="ECO:0000313" key="12">
    <source>
        <dbReference type="EMBL" id="KMT55291.1"/>
    </source>
</evidence>
<dbReference type="PANTHER" id="PTHR15184">
    <property type="entry name" value="ATP SYNTHASE"/>
    <property type="match status" value="1"/>
</dbReference>
<keyword evidence="7" id="KW-1278">Translocase</keyword>
<evidence type="ECO:0000313" key="13">
    <source>
        <dbReference type="Proteomes" id="UP000037551"/>
    </source>
</evidence>
<dbReference type="SMART" id="SM00382">
    <property type="entry name" value="AAA"/>
    <property type="match status" value="1"/>
</dbReference>
<evidence type="ECO:0000256" key="9">
    <source>
        <dbReference type="ARBA" id="ARBA00024382"/>
    </source>
</evidence>